<feature type="transmembrane region" description="Helical" evidence="6">
    <location>
        <begin position="79"/>
        <end position="102"/>
    </location>
</feature>
<dbReference type="SMART" id="SM00037">
    <property type="entry name" value="CNX"/>
    <property type="match status" value="1"/>
</dbReference>
<feature type="domain" description="Connexin cysteine-rich" evidence="8">
    <location>
        <begin position="91"/>
        <end position="157"/>
    </location>
</feature>
<reference evidence="9" key="1">
    <citation type="submission" date="2025-08" db="UniProtKB">
        <authorList>
            <consortium name="Ensembl"/>
        </authorList>
    </citation>
    <scope>IDENTIFICATION</scope>
</reference>
<evidence type="ECO:0000256" key="5">
    <source>
        <dbReference type="ARBA" id="ARBA00023136"/>
    </source>
</evidence>
<feature type="transmembrane region" description="Helical" evidence="6">
    <location>
        <begin position="136"/>
        <end position="163"/>
    </location>
</feature>
<evidence type="ECO:0000259" key="7">
    <source>
        <dbReference type="SMART" id="SM00037"/>
    </source>
</evidence>
<evidence type="ECO:0000313" key="10">
    <source>
        <dbReference type="Proteomes" id="UP000694388"/>
    </source>
</evidence>
<reference evidence="9" key="2">
    <citation type="submission" date="2025-09" db="UniProtKB">
        <authorList>
            <consortium name="Ensembl"/>
        </authorList>
    </citation>
    <scope>IDENTIFICATION</scope>
</reference>
<protein>
    <submittedName>
        <fullName evidence="9">Gap junction protein delta 3</fullName>
    </submittedName>
</protein>
<dbReference type="Ensembl" id="ENSEBUT00000011940.1">
    <property type="protein sequence ID" value="ENSEBUP00000011372.1"/>
    <property type="gene ID" value="ENSEBUG00000007303.1"/>
</dbReference>
<dbReference type="InterPro" id="IPR013092">
    <property type="entry name" value="Connexin_N"/>
</dbReference>
<dbReference type="PRINTS" id="PR00206">
    <property type="entry name" value="CONNEXIN"/>
</dbReference>
<keyword evidence="4 6" id="KW-1133">Transmembrane helix</keyword>
<evidence type="ECO:0000256" key="1">
    <source>
        <dbReference type="ARBA" id="ARBA00004651"/>
    </source>
</evidence>
<dbReference type="PANTHER" id="PTHR11984:SF5">
    <property type="entry name" value="GAP JUNCTION DELTA-3 PROTEIN"/>
    <property type="match status" value="1"/>
</dbReference>
<proteinExistence type="predicted"/>
<feature type="transmembrane region" description="Helical" evidence="6">
    <location>
        <begin position="39"/>
        <end position="59"/>
    </location>
</feature>
<dbReference type="AlphaFoldDB" id="A0A8C4Q8P4"/>
<dbReference type="Gene3D" id="1.20.1440.80">
    <property type="entry name" value="Gap junction channel protein cysteine-rich domain"/>
    <property type="match status" value="1"/>
</dbReference>
<keyword evidence="3 6" id="KW-0812">Transmembrane</keyword>
<keyword evidence="5 6" id="KW-0472">Membrane</keyword>
<dbReference type="GeneTree" id="ENSGT01150000286980"/>
<comment type="subcellular location">
    <subcellularLocation>
        <location evidence="1">Cell membrane</location>
        <topology evidence="1">Multi-pass membrane protein</topology>
    </subcellularLocation>
</comment>
<evidence type="ECO:0000256" key="4">
    <source>
        <dbReference type="ARBA" id="ARBA00022989"/>
    </source>
</evidence>
<dbReference type="PANTHER" id="PTHR11984">
    <property type="entry name" value="CONNEXIN"/>
    <property type="match status" value="1"/>
</dbReference>
<feature type="domain" description="Connexin N-terminal" evidence="7">
    <location>
        <begin position="5"/>
        <end position="38"/>
    </location>
</feature>
<evidence type="ECO:0000259" key="8">
    <source>
        <dbReference type="SMART" id="SM01089"/>
    </source>
</evidence>
<dbReference type="SMART" id="SM01089">
    <property type="entry name" value="Connexin_CCC"/>
    <property type="match status" value="1"/>
</dbReference>
<dbReference type="GO" id="GO:0086077">
    <property type="term" value="F:gap junction channel activity involved in AV node cell-bundle of His cell electrical coupling"/>
    <property type="evidence" value="ECO:0007669"/>
    <property type="project" value="TreeGrafter"/>
</dbReference>
<name>A0A8C4Q8P4_EPTBU</name>
<dbReference type="InterPro" id="IPR000500">
    <property type="entry name" value="Connexin"/>
</dbReference>
<dbReference type="InterPro" id="IPR038359">
    <property type="entry name" value="Connexin_N_sf"/>
</dbReference>
<accession>A0A8C4Q8P4</accession>
<dbReference type="InterPro" id="IPR019570">
    <property type="entry name" value="Connexin_CCC"/>
</dbReference>
<dbReference type="GO" id="GO:0007267">
    <property type="term" value="P:cell-cell signaling"/>
    <property type="evidence" value="ECO:0007669"/>
    <property type="project" value="TreeGrafter"/>
</dbReference>
<dbReference type="Proteomes" id="UP000694388">
    <property type="component" value="Unplaced"/>
</dbReference>
<evidence type="ECO:0000256" key="6">
    <source>
        <dbReference type="SAM" id="Phobius"/>
    </source>
</evidence>
<keyword evidence="2" id="KW-1003">Cell membrane</keyword>
<evidence type="ECO:0000256" key="3">
    <source>
        <dbReference type="ARBA" id="ARBA00022692"/>
    </source>
</evidence>
<keyword evidence="10" id="KW-1185">Reference proteome</keyword>
<dbReference type="GO" id="GO:0005922">
    <property type="term" value="C:connexin complex"/>
    <property type="evidence" value="ECO:0007669"/>
    <property type="project" value="InterPro"/>
</dbReference>
<evidence type="ECO:0000256" key="2">
    <source>
        <dbReference type="ARBA" id="ARBA00022475"/>
    </source>
</evidence>
<dbReference type="Pfam" id="PF00029">
    <property type="entry name" value="Connexin"/>
    <property type="match status" value="2"/>
</dbReference>
<sequence length="235" mass="27186">MVGEHLYLDEQEAFVCNTLQPGCNQVCYNAAFPISHFRFWVFQLVVLSAPPLVFVAYTIHQSSKPAESRRPENAARTRVFYTLQVLMRFLLEVVSLTVQYLVYGFTINDHVTCTRWPCPHRVDCFVSRATEKTVFLLYYFSANVLSVLLCFLELLMIICKTLVCTRQRQRRRDCKRQQHIAYVDKSEPFAQNLANVHRETLHLTPATDIPVGAEESEDECSNHVNYHNNGKHTPL</sequence>
<organism evidence="9 10">
    <name type="scientific">Eptatretus burgeri</name>
    <name type="common">Inshore hagfish</name>
    <dbReference type="NCBI Taxonomy" id="7764"/>
    <lineage>
        <taxon>Eukaryota</taxon>
        <taxon>Metazoa</taxon>
        <taxon>Chordata</taxon>
        <taxon>Craniata</taxon>
        <taxon>Vertebrata</taxon>
        <taxon>Cyclostomata</taxon>
        <taxon>Myxini</taxon>
        <taxon>Myxiniformes</taxon>
        <taxon>Myxinidae</taxon>
        <taxon>Eptatretinae</taxon>
        <taxon>Eptatretus</taxon>
    </lineage>
</organism>
<evidence type="ECO:0000313" key="9">
    <source>
        <dbReference type="Ensembl" id="ENSEBUP00000011372.1"/>
    </source>
</evidence>